<dbReference type="EMBL" id="RZNJ01000002">
    <property type="protein sequence ID" value="RUT33157.1"/>
    <property type="molecule type" value="Genomic_DNA"/>
</dbReference>
<dbReference type="Pfam" id="PF14082">
    <property type="entry name" value="SduA_C"/>
    <property type="match status" value="1"/>
</dbReference>
<evidence type="ECO:0000259" key="1">
    <source>
        <dbReference type="Pfam" id="PF14082"/>
    </source>
</evidence>
<sequence length="397" mass="44703">MQCLKCHDIEQIDKDAAPYLLRQCDGCGREIAFRRPGKHGIGISVNAGEKFVIPSAWLQLSANPLKGHGYLTRSGVDFFAKSVFTSNIGTRRDDFDKYLEEIVDNNDVALESIANSFNLSLNDGDALFEKLRADTSNPAWWLFLSQITLQGVIEYGEKGDAYRAAWAAMVSERARAIHTFMEHFADAVFMGNTSRRLIDLIHIWDNNKTNSDEEFWQITFQNYPLALAQLFSSAVTFLEGKAYVGGHRVDNKNAKFVDFLFSGGSGRDAVLVEIKTPTTRFLHKRQYRRGVHATTSEINGAIGQILDYRNTLLSEIDQIKKGTRHEFQAINPRSIVIAGNSAELDTDDKRVSFENFRRNSSGVEIVTFDEVFEKIKYLISIFGLEVSASSARDLRSD</sequence>
<dbReference type="AlphaFoldDB" id="A0A433XGB6"/>
<protein>
    <submittedName>
        <fullName evidence="2">DUF4263 domain-containing protein</fullName>
    </submittedName>
</protein>
<organism evidence="2 3">
    <name type="scientific">Arsenicitalea aurantiaca</name>
    <dbReference type="NCBI Taxonomy" id="1783274"/>
    <lineage>
        <taxon>Bacteria</taxon>
        <taxon>Pseudomonadati</taxon>
        <taxon>Pseudomonadota</taxon>
        <taxon>Alphaproteobacteria</taxon>
        <taxon>Hyphomicrobiales</taxon>
        <taxon>Devosiaceae</taxon>
        <taxon>Arsenicitalea</taxon>
    </lineage>
</organism>
<keyword evidence="3" id="KW-1185">Reference proteome</keyword>
<dbReference type="OrthoDB" id="8973928at2"/>
<dbReference type="InterPro" id="IPR025359">
    <property type="entry name" value="SduA_C"/>
</dbReference>
<dbReference type="RefSeq" id="WP_127188111.1">
    <property type="nucleotide sequence ID" value="NZ_RZNJ01000002.1"/>
</dbReference>
<feature type="domain" description="Shedu protein SduA C-terminal" evidence="1">
    <location>
        <begin position="211"/>
        <end position="371"/>
    </location>
</feature>
<dbReference type="Proteomes" id="UP000281547">
    <property type="component" value="Unassembled WGS sequence"/>
</dbReference>
<proteinExistence type="predicted"/>
<evidence type="ECO:0000313" key="2">
    <source>
        <dbReference type="EMBL" id="RUT33157.1"/>
    </source>
</evidence>
<reference evidence="2 3" key="1">
    <citation type="journal article" date="2016" name="Int. J. Syst. Evol. Microbiol.">
        <title>Arsenicitalea aurantiaca gen. nov., sp. nov., a new member of the family Hyphomicrobiaceae, isolated from high-arsenic sediment.</title>
        <authorList>
            <person name="Mu Y."/>
            <person name="Zhou L."/>
            <person name="Zeng X.C."/>
            <person name="Liu L."/>
            <person name="Pan Y."/>
            <person name="Chen X."/>
            <person name="Wang J."/>
            <person name="Li S."/>
            <person name="Li W.J."/>
            <person name="Wang Y."/>
        </authorList>
    </citation>
    <scope>NUCLEOTIDE SEQUENCE [LARGE SCALE GENOMIC DNA]</scope>
    <source>
        <strain evidence="2 3">42-50</strain>
    </source>
</reference>
<comment type="caution">
    <text evidence="2">The sequence shown here is derived from an EMBL/GenBank/DDBJ whole genome shotgun (WGS) entry which is preliminary data.</text>
</comment>
<gene>
    <name evidence="2" type="ORF">EMQ25_08535</name>
</gene>
<name>A0A433XGB6_9HYPH</name>
<accession>A0A433XGB6</accession>
<evidence type="ECO:0000313" key="3">
    <source>
        <dbReference type="Proteomes" id="UP000281547"/>
    </source>
</evidence>